<dbReference type="PANTHER" id="PTHR15344">
    <property type="entry name" value="CDC42 EFFECTOR PROTEIN BORG"/>
    <property type="match status" value="1"/>
</dbReference>
<reference evidence="5 6" key="1">
    <citation type="journal article" date="2018" name="Nat. Ecol. Evol.">
        <title>Shark genomes provide insights into elasmobranch evolution and the origin of vertebrates.</title>
        <authorList>
            <person name="Hara Y"/>
            <person name="Yamaguchi K"/>
            <person name="Onimaru K"/>
            <person name="Kadota M"/>
            <person name="Koyanagi M"/>
            <person name="Keeley SD"/>
            <person name="Tatsumi K"/>
            <person name="Tanaka K"/>
            <person name="Motone F"/>
            <person name="Kageyama Y"/>
            <person name="Nozu R"/>
            <person name="Adachi N"/>
            <person name="Nishimura O"/>
            <person name="Nakagawa R"/>
            <person name="Tanegashima C"/>
            <person name="Kiyatake I"/>
            <person name="Matsumoto R"/>
            <person name="Murakumo K"/>
            <person name="Nishida K"/>
            <person name="Terakita A"/>
            <person name="Kuratani S"/>
            <person name="Sato K"/>
            <person name="Hyodo S Kuraku.S."/>
        </authorList>
    </citation>
    <scope>NUCLEOTIDE SEQUENCE [LARGE SCALE GENOMIC DNA]</scope>
</reference>
<dbReference type="SMART" id="SM00285">
    <property type="entry name" value="PBD"/>
    <property type="match status" value="1"/>
</dbReference>
<dbReference type="InterPro" id="IPR051296">
    <property type="entry name" value="Cdc42_Effector_BORG/CEP"/>
</dbReference>
<gene>
    <name evidence="5" type="ORF">chiPu_0003609</name>
</gene>
<dbReference type="PROSITE" id="PS50108">
    <property type="entry name" value="CRIB"/>
    <property type="match status" value="1"/>
</dbReference>
<feature type="compositionally biased region" description="Polar residues" evidence="3">
    <location>
        <begin position="267"/>
        <end position="285"/>
    </location>
</feature>
<dbReference type="Pfam" id="PF00786">
    <property type="entry name" value="PBD"/>
    <property type="match status" value="1"/>
</dbReference>
<accession>A0A401S497</accession>
<comment type="caution">
    <text evidence="5">The sequence shown here is derived from an EMBL/GenBank/DDBJ whole genome shotgun (WGS) entry which is preliminary data.</text>
</comment>
<dbReference type="Pfam" id="PF14957">
    <property type="entry name" value="BORG_CEP"/>
    <property type="match status" value="1"/>
</dbReference>
<evidence type="ECO:0000256" key="1">
    <source>
        <dbReference type="ARBA" id="ARBA00004184"/>
    </source>
</evidence>
<feature type="region of interest" description="Disordered" evidence="3">
    <location>
        <begin position="63"/>
        <end position="95"/>
    </location>
</feature>
<dbReference type="GO" id="GO:0005737">
    <property type="term" value="C:cytoplasm"/>
    <property type="evidence" value="ECO:0007669"/>
    <property type="project" value="UniProtKB-ARBA"/>
</dbReference>
<evidence type="ECO:0000313" key="6">
    <source>
        <dbReference type="Proteomes" id="UP000287033"/>
    </source>
</evidence>
<comment type="similarity">
    <text evidence="2">Belongs to the BORG/CEP family.</text>
</comment>
<organism evidence="5 6">
    <name type="scientific">Chiloscyllium punctatum</name>
    <name type="common">Brownbanded bambooshark</name>
    <name type="synonym">Hemiscyllium punctatum</name>
    <dbReference type="NCBI Taxonomy" id="137246"/>
    <lineage>
        <taxon>Eukaryota</taxon>
        <taxon>Metazoa</taxon>
        <taxon>Chordata</taxon>
        <taxon>Craniata</taxon>
        <taxon>Vertebrata</taxon>
        <taxon>Chondrichthyes</taxon>
        <taxon>Elasmobranchii</taxon>
        <taxon>Galeomorphii</taxon>
        <taxon>Galeoidea</taxon>
        <taxon>Orectolobiformes</taxon>
        <taxon>Hemiscylliidae</taxon>
        <taxon>Chiloscyllium</taxon>
    </lineage>
</organism>
<dbReference type="GO" id="GO:0005856">
    <property type="term" value="C:cytoskeleton"/>
    <property type="evidence" value="ECO:0007669"/>
    <property type="project" value="TreeGrafter"/>
</dbReference>
<dbReference type="GO" id="GO:0031274">
    <property type="term" value="P:positive regulation of pseudopodium assembly"/>
    <property type="evidence" value="ECO:0007669"/>
    <property type="project" value="TreeGrafter"/>
</dbReference>
<evidence type="ECO:0000256" key="2">
    <source>
        <dbReference type="ARBA" id="ARBA00010770"/>
    </source>
</evidence>
<proteinExistence type="inferred from homology"/>
<dbReference type="STRING" id="137246.A0A401S497"/>
<dbReference type="AlphaFoldDB" id="A0A401S497"/>
<dbReference type="CDD" id="cd00132">
    <property type="entry name" value="CRIB"/>
    <property type="match status" value="1"/>
</dbReference>
<feature type="domain" description="CRIB" evidence="4">
    <location>
        <begin position="27"/>
        <end position="41"/>
    </location>
</feature>
<dbReference type="OrthoDB" id="8898624at2759"/>
<evidence type="ECO:0000256" key="3">
    <source>
        <dbReference type="SAM" id="MobiDB-lite"/>
    </source>
</evidence>
<feature type="compositionally biased region" description="Basic and acidic residues" evidence="3">
    <location>
        <begin position="286"/>
        <end position="318"/>
    </location>
</feature>
<dbReference type="GO" id="GO:0005886">
    <property type="term" value="C:plasma membrane"/>
    <property type="evidence" value="ECO:0007669"/>
    <property type="project" value="TreeGrafter"/>
</dbReference>
<feature type="region of interest" description="Disordered" evidence="3">
    <location>
        <begin position="267"/>
        <end position="337"/>
    </location>
</feature>
<dbReference type="PANTHER" id="PTHR15344:SF14">
    <property type="entry name" value="CDC42 EFFECTOR PROTEIN 4"/>
    <property type="match status" value="1"/>
</dbReference>
<name>A0A401S497_CHIPU</name>
<dbReference type="InterPro" id="IPR000095">
    <property type="entry name" value="CRIB_dom"/>
</dbReference>
<comment type="subcellular location">
    <subcellularLocation>
        <location evidence="1">Endomembrane system</location>
        <topology evidence="1">Peripheral membrane protein</topology>
    </subcellularLocation>
</comment>
<dbReference type="GO" id="GO:0007266">
    <property type="term" value="P:Rho protein signal transduction"/>
    <property type="evidence" value="ECO:0007669"/>
    <property type="project" value="TreeGrafter"/>
</dbReference>
<dbReference type="GO" id="GO:0008360">
    <property type="term" value="P:regulation of cell shape"/>
    <property type="evidence" value="ECO:0007669"/>
    <property type="project" value="TreeGrafter"/>
</dbReference>
<dbReference type="GO" id="GO:0030838">
    <property type="term" value="P:positive regulation of actin filament polymerization"/>
    <property type="evidence" value="ECO:0007669"/>
    <property type="project" value="TreeGrafter"/>
</dbReference>
<dbReference type="GO" id="GO:0031267">
    <property type="term" value="F:small GTPase binding"/>
    <property type="evidence" value="ECO:0007669"/>
    <property type="project" value="TreeGrafter"/>
</dbReference>
<evidence type="ECO:0000313" key="5">
    <source>
        <dbReference type="EMBL" id="GCC25202.1"/>
    </source>
</evidence>
<feature type="compositionally biased region" description="Acidic residues" evidence="3">
    <location>
        <begin position="319"/>
        <end position="337"/>
    </location>
</feature>
<protein>
    <recommendedName>
        <fullName evidence="4">CRIB domain-containing protein</fullName>
    </recommendedName>
</protein>
<dbReference type="OMA" id="DKYEYNM"/>
<dbReference type="GO" id="GO:0012505">
    <property type="term" value="C:endomembrane system"/>
    <property type="evidence" value="ECO:0007669"/>
    <property type="project" value="UniProtKB-SubCell"/>
</dbReference>
<dbReference type="EMBL" id="BEZZ01000080">
    <property type="protein sequence ID" value="GCC25202.1"/>
    <property type="molecule type" value="Genomic_DNA"/>
</dbReference>
<keyword evidence="6" id="KW-1185">Reference proteome</keyword>
<dbReference type="InterPro" id="IPR029273">
    <property type="entry name" value="Cdc42_effect-like"/>
</dbReference>
<evidence type="ECO:0000259" key="4">
    <source>
        <dbReference type="PROSITE" id="PS50108"/>
    </source>
</evidence>
<sequence>MPILKQLVASSNQSKRRSRVDLTADMISAPLGDFRHTMHVGRGGDVFGDTSFLSSTFGAEGAAAPAEATPKPGLLSRKFRSSSKRSQSVTRVDKRDTLTQSDSAIFVKNAVSLPQLNDKTMEPTNQMAKSLSSSPIKKLASEQMEDVPVNGAANTIENKCTEYQDERDFGDITDLPTSLSSGGFPLKHAESIMSFHVDLGPSMLGDILSVMEKDTWENDVDLGFGDDKPGPYSNSQNVAKEKFVEEPTVPAITLQSNINSVVYSTASGSHLSQDSGSMSSLASGTTEERRSVYEGVSHGDIDSMKNIAESRDVFKEESVNEGDEDFTFMDEEDEIRV</sequence>
<dbReference type="Proteomes" id="UP000287033">
    <property type="component" value="Unassembled WGS sequence"/>
</dbReference>